<feature type="transmembrane region" description="Helical" evidence="1">
    <location>
        <begin position="116"/>
        <end position="137"/>
    </location>
</feature>
<keyword evidence="1" id="KW-1133">Transmembrane helix</keyword>
<dbReference type="Proteomes" id="UP000176800">
    <property type="component" value="Unassembled WGS sequence"/>
</dbReference>
<evidence type="ECO:0000256" key="1">
    <source>
        <dbReference type="SAM" id="Phobius"/>
    </source>
</evidence>
<dbReference type="EMBL" id="MHWE01000024">
    <property type="protein sequence ID" value="OHB02957.1"/>
    <property type="molecule type" value="Genomic_DNA"/>
</dbReference>
<keyword evidence="1" id="KW-0472">Membrane</keyword>
<proteinExistence type="predicted"/>
<accession>A0A1G2U093</accession>
<feature type="transmembrane region" description="Helical" evidence="1">
    <location>
        <begin position="72"/>
        <end position="96"/>
    </location>
</feature>
<keyword evidence="1" id="KW-0812">Transmembrane</keyword>
<comment type="caution">
    <text evidence="2">The sequence shown here is derived from an EMBL/GenBank/DDBJ whole genome shotgun (WGS) entry which is preliminary data.</text>
</comment>
<dbReference type="Pfam" id="PF18895">
    <property type="entry name" value="T4SS_pilin"/>
    <property type="match status" value="1"/>
</dbReference>
<name>A0A1G2U093_9BACT</name>
<sequence>MKTFRQKSVSSGLIFALLTLVLFVFLNVPNLAYAQNPTSTFMDVCDDKPDLKTGVIQDPCGFDDLVELAEKILKFMIIIAIPLAALSFIWAGAIYITAEGSQSKIEKAHGIFKKTLIGFIFVLAAWVIVYTIGKALLDPGSTFFQILINTQP</sequence>
<protein>
    <submittedName>
        <fullName evidence="2">Uncharacterized protein</fullName>
    </submittedName>
</protein>
<evidence type="ECO:0000313" key="2">
    <source>
        <dbReference type="EMBL" id="OHB02957.1"/>
    </source>
</evidence>
<dbReference type="InterPro" id="IPR043993">
    <property type="entry name" value="T4SS_pilin"/>
</dbReference>
<reference evidence="2 3" key="1">
    <citation type="journal article" date="2016" name="Nat. Commun.">
        <title>Thousands of microbial genomes shed light on interconnected biogeochemical processes in an aquifer system.</title>
        <authorList>
            <person name="Anantharaman K."/>
            <person name="Brown C.T."/>
            <person name="Hug L.A."/>
            <person name="Sharon I."/>
            <person name="Castelle C.J."/>
            <person name="Probst A.J."/>
            <person name="Thomas B.C."/>
            <person name="Singh A."/>
            <person name="Wilkins M.J."/>
            <person name="Karaoz U."/>
            <person name="Brodie E.L."/>
            <person name="Williams K.H."/>
            <person name="Hubbard S.S."/>
            <person name="Banfield J.F."/>
        </authorList>
    </citation>
    <scope>NUCLEOTIDE SEQUENCE [LARGE SCALE GENOMIC DNA]</scope>
</reference>
<evidence type="ECO:0000313" key="3">
    <source>
        <dbReference type="Proteomes" id="UP000176800"/>
    </source>
</evidence>
<dbReference type="AlphaFoldDB" id="A0A1G2U093"/>
<organism evidence="2 3">
    <name type="scientific">Candidatus Zambryskibacteria bacterium RIFCSPLOWO2_01_FULL_45_21</name>
    <dbReference type="NCBI Taxonomy" id="1802761"/>
    <lineage>
        <taxon>Bacteria</taxon>
        <taxon>Candidatus Zambryskiibacteriota</taxon>
    </lineage>
</organism>
<gene>
    <name evidence="2" type="ORF">A3B14_00750</name>
</gene>